<reference evidence="7 8" key="1">
    <citation type="journal article" date="2011" name="J. Bacteriol.">
        <title>Draft genome sequence of Sporolactobacillus inulinus strain CASD, an efficient D-lactic acid-producing bacterium with high-concentration lactate tolerance capability.</title>
        <authorList>
            <person name="Yu B."/>
            <person name="Su F."/>
            <person name="Wang L."/>
            <person name="Xu K."/>
            <person name="Zhao B."/>
            <person name="Xu P."/>
        </authorList>
    </citation>
    <scope>NUCLEOTIDE SEQUENCE [LARGE SCALE GENOMIC DNA]</scope>
    <source>
        <strain evidence="7 8">CASD</strain>
    </source>
</reference>
<dbReference type="CDD" id="cd07995">
    <property type="entry name" value="TPK"/>
    <property type="match status" value="1"/>
</dbReference>
<dbReference type="InterPro" id="IPR036759">
    <property type="entry name" value="TPK_catalytic_sf"/>
</dbReference>
<dbReference type="GO" id="GO:0016301">
    <property type="term" value="F:kinase activity"/>
    <property type="evidence" value="ECO:0007669"/>
    <property type="project" value="UniProtKB-KW"/>
</dbReference>
<sequence length="213" mass="23600">MKLAIVAGGPDVLVPDLHAPEYSDYEWIGADHGTIVLLRQQIKPMIAFGDFDSLSDEEREEVNGQRLLLRSYSPEKDKTDLELALDWALSRKPEHCLIFGATGGRMDHTLASVQLLMRAVSQSVDVAIVDKKNKITLLTPGTYPIKSNSSYRYLSFLALTEKVMGLTLSGLKYPLQDAVLPLGSSRCISNEAEKDSFTVSFSKGCLLMMQCRD</sequence>
<dbReference type="Gene3D" id="3.40.50.10240">
    <property type="entry name" value="Thiamin pyrophosphokinase, catalytic domain"/>
    <property type="match status" value="1"/>
</dbReference>
<dbReference type="STRING" id="1069536.SINU_11195"/>
<dbReference type="Proteomes" id="UP000035553">
    <property type="component" value="Unassembled WGS sequence"/>
</dbReference>
<evidence type="ECO:0000259" key="6">
    <source>
        <dbReference type="SMART" id="SM00983"/>
    </source>
</evidence>
<dbReference type="InterPro" id="IPR053149">
    <property type="entry name" value="TPK"/>
</dbReference>
<keyword evidence="8" id="KW-1185">Reference proteome</keyword>
<evidence type="ECO:0000256" key="1">
    <source>
        <dbReference type="ARBA" id="ARBA00022679"/>
    </source>
</evidence>
<dbReference type="PANTHER" id="PTHR41299:SF1">
    <property type="entry name" value="THIAMINE PYROPHOSPHOKINASE"/>
    <property type="match status" value="1"/>
</dbReference>
<dbReference type="InterPro" id="IPR007371">
    <property type="entry name" value="TPK_catalytic"/>
</dbReference>
<evidence type="ECO:0000256" key="4">
    <source>
        <dbReference type="ARBA" id="ARBA00022840"/>
    </source>
</evidence>
<organism evidence="7 8">
    <name type="scientific">Sporolactobacillus inulinus CASD</name>
    <dbReference type="NCBI Taxonomy" id="1069536"/>
    <lineage>
        <taxon>Bacteria</taxon>
        <taxon>Bacillati</taxon>
        <taxon>Bacillota</taxon>
        <taxon>Bacilli</taxon>
        <taxon>Bacillales</taxon>
        <taxon>Sporolactobacillaceae</taxon>
        <taxon>Sporolactobacillus</taxon>
    </lineage>
</organism>
<dbReference type="Pfam" id="PF04265">
    <property type="entry name" value="TPK_B1_binding"/>
    <property type="match status" value="1"/>
</dbReference>
<dbReference type="EMBL" id="AFVQ02000157">
    <property type="protein sequence ID" value="KLI01847.1"/>
    <property type="molecule type" value="Genomic_DNA"/>
</dbReference>
<dbReference type="InterPro" id="IPR036371">
    <property type="entry name" value="TPK_B1-bd_sf"/>
</dbReference>
<dbReference type="GO" id="GO:0009229">
    <property type="term" value="P:thiamine diphosphate biosynthetic process"/>
    <property type="evidence" value="ECO:0007669"/>
    <property type="project" value="InterPro"/>
</dbReference>
<keyword evidence="1" id="KW-0808">Transferase</keyword>
<accession>A0A0U1QM10</accession>
<dbReference type="RefSeq" id="WP_010023252.1">
    <property type="nucleotide sequence ID" value="NZ_AFVQ02000157.1"/>
</dbReference>
<dbReference type="NCBIfam" id="TIGR01378">
    <property type="entry name" value="thi_PPkinase"/>
    <property type="match status" value="1"/>
</dbReference>
<evidence type="ECO:0000256" key="5">
    <source>
        <dbReference type="NCBIfam" id="TIGR01378"/>
    </source>
</evidence>
<dbReference type="SMART" id="SM00983">
    <property type="entry name" value="TPK_B1_binding"/>
    <property type="match status" value="1"/>
</dbReference>
<dbReference type="AlphaFoldDB" id="A0A0U1QM10"/>
<protein>
    <recommendedName>
        <fullName evidence="5">Thiamine diphosphokinase</fullName>
        <ecNumber evidence="5">2.7.6.2</ecNumber>
    </recommendedName>
</protein>
<keyword evidence="4" id="KW-0067">ATP-binding</keyword>
<dbReference type="GO" id="GO:0004788">
    <property type="term" value="F:thiamine diphosphokinase activity"/>
    <property type="evidence" value="ECO:0007669"/>
    <property type="project" value="UniProtKB-UniRule"/>
</dbReference>
<dbReference type="GO" id="GO:0030975">
    <property type="term" value="F:thiamine binding"/>
    <property type="evidence" value="ECO:0007669"/>
    <property type="project" value="InterPro"/>
</dbReference>
<dbReference type="PANTHER" id="PTHR41299">
    <property type="entry name" value="THIAMINE PYROPHOSPHOKINASE"/>
    <property type="match status" value="1"/>
</dbReference>
<feature type="domain" description="Thiamin pyrophosphokinase thiamin-binding" evidence="6">
    <location>
        <begin position="141"/>
        <end position="207"/>
    </location>
</feature>
<evidence type="ECO:0000256" key="2">
    <source>
        <dbReference type="ARBA" id="ARBA00022741"/>
    </source>
</evidence>
<dbReference type="SUPFAM" id="SSF63862">
    <property type="entry name" value="Thiamin pyrophosphokinase, substrate-binding domain"/>
    <property type="match status" value="1"/>
</dbReference>
<evidence type="ECO:0000256" key="3">
    <source>
        <dbReference type="ARBA" id="ARBA00022777"/>
    </source>
</evidence>
<keyword evidence="2" id="KW-0547">Nucleotide-binding</keyword>
<name>A0A0U1QM10_9BACL</name>
<evidence type="ECO:0000313" key="7">
    <source>
        <dbReference type="EMBL" id="KLI01847.1"/>
    </source>
</evidence>
<dbReference type="GO" id="GO:0006772">
    <property type="term" value="P:thiamine metabolic process"/>
    <property type="evidence" value="ECO:0007669"/>
    <property type="project" value="UniProtKB-UniRule"/>
</dbReference>
<dbReference type="Pfam" id="PF04263">
    <property type="entry name" value="TPK_catalytic"/>
    <property type="match status" value="1"/>
</dbReference>
<dbReference type="SUPFAM" id="SSF63999">
    <property type="entry name" value="Thiamin pyrophosphokinase, catalytic domain"/>
    <property type="match status" value="1"/>
</dbReference>
<proteinExistence type="predicted"/>
<keyword evidence="3 7" id="KW-0418">Kinase</keyword>
<dbReference type="OrthoDB" id="9804377at2"/>
<comment type="caution">
    <text evidence="7">The sequence shown here is derived from an EMBL/GenBank/DDBJ whole genome shotgun (WGS) entry which is preliminary data.</text>
</comment>
<dbReference type="EC" id="2.7.6.2" evidence="5"/>
<dbReference type="InterPro" id="IPR006282">
    <property type="entry name" value="Thi_PPkinase"/>
</dbReference>
<gene>
    <name evidence="7" type="ORF">SINU_11195</name>
</gene>
<dbReference type="InterPro" id="IPR007373">
    <property type="entry name" value="Thiamin_PyroPKinase_B1-bd"/>
</dbReference>
<evidence type="ECO:0000313" key="8">
    <source>
        <dbReference type="Proteomes" id="UP000035553"/>
    </source>
</evidence>
<dbReference type="GO" id="GO:0005524">
    <property type="term" value="F:ATP binding"/>
    <property type="evidence" value="ECO:0007669"/>
    <property type="project" value="UniProtKB-KW"/>
</dbReference>